<reference evidence="3 4" key="1">
    <citation type="journal article" date="2007" name="Nature">
        <title>Evolution of genes and genomes on the Drosophila phylogeny.</title>
        <authorList>
            <consortium name="Drosophila 12 Genomes Consortium"/>
            <person name="Clark A.G."/>
            <person name="Eisen M.B."/>
            <person name="Smith D.R."/>
            <person name="Bergman C.M."/>
            <person name="Oliver B."/>
            <person name="Markow T.A."/>
            <person name="Kaufman T.C."/>
            <person name="Kellis M."/>
            <person name="Gelbart W."/>
            <person name="Iyer V.N."/>
            <person name="Pollard D.A."/>
            <person name="Sackton T.B."/>
            <person name="Larracuente A.M."/>
            <person name="Singh N.D."/>
            <person name="Abad J.P."/>
            <person name="Abt D.N."/>
            <person name="Adryan B."/>
            <person name="Aguade M."/>
            <person name="Akashi H."/>
            <person name="Anderson W.W."/>
            <person name="Aquadro C.F."/>
            <person name="Ardell D.H."/>
            <person name="Arguello R."/>
            <person name="Artieri C.G."/>
            <person name="Barbash D.A."/>
            <person name="Barker D."/>
            <person name="Barsanti P."/>
            <person name="Batterham P."/>
            <person name="Batzoglou S."/>
            <person name="Begun D."/>
            <person name="Bhutkar A."/>
            <person name="Blanco E."/>
            <person name="Bosak S.A."/>
            <person name="Bradley R.K."/>
            <person name="Brand A.D."/>
            <person name="Brent M.R."/>
            <person name="Brooks A.N."/>
            <person name="Brown R.H."/>
            <person name="Butlin R.K."/>
            <person name="Caggese C."/>
            <person name="Calvi B.R."/>
            <person name="Bernardo de Carvalho A."/>
            <person name="Caspi A."/>
            <person name="Castrezana S."/>
            <person name="Celniker S.E."/>
            <person name="Chang J.L."/>
            <person name="Chapple C."/>
            <person name="Chatterji S."/>
            <person name="Chinwalla A."/>
            <person name="Civetta A."/>
            <person name="Clifton S.W."/>
            <person name="Comeron J.M."/>
            <person name="Costello J.C."/>
            <person name="Coyne J.A."/>
            <person name="Daub J."/>
            <person name="David R.G."/>
            <person name="Delcher A.L."/>
            <person name="Delehaunty K."/>
            <person name="Do C.B."/>
            <person name="Ebling H."/>
            <person name="Edwards K."/>
            <person name="Eickbush T."/>
            <person name="Evans J.D."/>
            <person name="Filipski A."/>
            <person name="Findeiss S."/>
            <person name="Freyhult E."/>
            <person name="Fulton L."/>
            <person name="Fulton R."/>
            <person name="Garcia A.C."/>
            <person name="Gardiner A."/>
            <person name="Garfield D.A."/>
            <person name="Garvin B.E."/>
            <person name="Gibson G."/>
            <person name="Gilbert D."/>
            <person name="Gnerre S."/>
            <person name="Godfrey J."/>
            <person name="Good R."/>
            <person name="Gotea V."/>
            <person name="Gravely B."/>
            <person name="Greenberg A.J."/>
            <person name="Griffiths-Jones S."/>
            <person name="Gross S."/>
            <person name="Guigo R."/>
            <person name="Gustafson E.A."/>
            <person name="Haerty W."/>
            <person name="Hahn M.W."/>
            <person name="Halligan D.L."/>
            <person name="Halpern A.L."/>
            <person name="Halter G.M."/>
            <person name="Han M.V."/>
            <person name="Heger A."/>
            <person name="Hillier L."/>
            <person name="Hinrichs A.S."/>
            <person name="Holmes I."/>
            <person name="Hoskins R.A."/>
            <person name="Hubisz M.J."/>
            <person name="Hultmark D."/>
            <person name="Huntley M.A."/>
            <person name="Jaffe D.B."/>
            <person name="Jagadeeshan S."/>
            <person name="Jeck W.R."/>
            <person name="Johnson J."/>
            <person name="Jones C.D."/>
            <person name="Jordan W.C."/>
            <person name="Karpen G.H."/>
            <person name="Kataoka E."/>
            <person name="Keightley P.D."/>
            <person name="Kheradpour P."/>
            <person name="Kirkness E.F."/>
            <person name="Koerich L.B."/>
            <person name="Kristiansen K."/>
            <person name="Kudrna D."/>
            <person name="Kulathinal R.J."/>
            <person name="Kumar S."/>
            <person name="Kwok R."/>
            <person name="Lander E."/>
            <person name="Langley C.H."/>
            <person name="Lapoint R."/>
            <person name="Lazzaro B.P."/>
            <person name="Lee S.J."/>
            <person name="Levesque L."/>
            <person name="Li R."/>
            <person name="Lin C.F."/>
            <person name="Lin M.F."/>
            <person name="Lindblad-Toh K."/>
            <person name="Llopart A."/>
            <person name="Long M."/>
            <person name="Low L."/>
            <person name="Lozovsky E."/>
            <person name="Lu J."/>
            <person name="Luo M."/>
            <person name="Machado C.A."/>
            <person name="Makalowski W."/>
            <person name="Marzo M."/>
            <person name="Matsuda M."/>
            <person name="Matzkin L."/>
            <person name="McAllister B."/>
            <person name="McBride C.S."/>
            <person name="McKernan B."/>
            <person name="McKernan K."/>
            <person name="Mendez-Lago M."/>
            <person name="Minx P."/>
            <person name="Mollenhauer M.U."/>
            <person name="Montooth K."/>
            <person name="Mount S.M."/>
            <person name="Mu X."/>
            <person name="Myers E."/>
            <person name="Negre B."/>
            <person name="Newfeld S."/>
            <person name="Nielsen R."/>
            <person name="Noor M.A."/>
            <person name="O'Grady P."/>
            <person name="Pachter L."/>
            <person name="Papaceit M."/>
            <person name="Parisi M.J."/>
            <person name="Parisi M."/>
            <person name="Parts L."/>
            <person name="Pedersen J.S."/>
            <person name="Pesole G."/>
            <person name="Phillippy A.M."/>
            <person name="Ponting C.P."/>
            <person name="Pop M."/>
            <person name="Porcelli D."/>
            <person name="Powell J.R."/>
            <person name="Prohaska S."/>
            <person name="Pruitt K."/>
            <person name="Puig M."/>
            <person name="Quesneville H."/>
            <person name="Ram K.R."/>
            <person name="Rand D."/>
            <person name="Rasmussen M.D."/>
            <person name="Reed L.K."/>
            <person name="Reenan R."/>
            <person name="Reily A."/>
            <person name="Remington K.A."/>
            <person name="Rieger T.T."/>
            <person name="Ritchie M.G."/>
            <person name="Robin C."/>
            <person name="Rogers Y.H."/>
            <person name="Rohde C."/>
            <person name="Rozas J."/>
            <person name="Rubenfield M.J."/>
            <person name="Ruiz A."/>
            <person name="Russo S."/>
            <person name="Salzberg S.L."/>
            <person name="Sanchez-Gracia A."/>
            <person name="Saranga D.J."/>
            <person name="Sato H."/>
            <person name="Schaeffer S.W."/>
            <person name="Schatz M.C."/>
            <person name="Schlenke T."/>
            <person name="Schwartz R."/>
            <person name="Segarra C."/>
            <person name="Singh R.S."/>
            <person name="Sirot L."/>
            <person name="Sirota M."/>
            <person name="Sisneros N.B."/>
            <person name="Smith C.D."/>
            <person name="Smith T.F."/>
            <person name="Spieth J."/>
            <person name="Stage D.E."/>
            <person name="Stark A."/>
            <person name="Stephan W."/>
            <person name="Strausberg R.L."/>
            <person name="Strempel S."/>
            <person name="Sturgill D."/>
            <person name="Sutton G."/>
            <person name="Sutton G.G."/>
            <person name="Tao W."/>
            <person name="Teichmann S."/>
            <person name="Tobari Y.N."/>
            <person name="Tomimura Y."/>
            <person name="Tsolas J.M."/>
            <person name="Valente V.L."/>
            <person name="Venter E."/>
            <person name="Venter J.C."/>
            <person name="Vicario S."/>
            <person name="Vieira F.G."/>
            <person name="Vilella A.J."/>
            <person name="Villasante A."/>
            <person name="Walenz B."/>
            <person name="Wang J."/>
            <person name="Wasserman M."/>
            <person name="Watts T."/>
            <person name="Wilson D."/>
            <person name="Wilson R.K."/>
            <person name="Wing R.A."/>
            <person name="Wolfner M.F."/>
            <person name="Wong A."/>
            <person name="Wong G.K."/>
            <person name="Wu C.I."/>
            <person name="Wu G."/>
            <person name="Yamamoto D."/>
            <person name="Yang H.P."/>
            <person name="Yang S.P."/>
            <person name="Yorke J.A."/>
            <person name="Yoshida K."/>
            <person name="Zdobnov E."/>
            <person name="Zhang P."/>
            <person name="Zhang Y."/>
            <person name="Zimin A.V."/>
            <person name="Baldwin J."/>
            <person name="Abdouelleil A."/>
            <person name="Abdulkadir J."/>
            <person name="Abebe A."/>
            <person name="Abera B."/>
            <person name="Abreu J."/>
            <person name="Acer S.C."/>
            <person name="Aftuck L."/>
            <person name="Alexander A."/>
            <person name="An P."/>
            <person name="Anderson E."/>
            <person name="Anderson S."/>
            <person name="Arachi H."/>
            <person name="Azer M."/>
            <person name="Bachantsang P."/>
            <person name="Barry A."/>
            <person name="Bayul T."/>
            <person name="Berlin A."/>
            <person name="Bessette D."/>
            <person name="Bloom T."/>
            <person name="Blye J."/>
            <person name="Boguslavskiy L."/>
            <person name="Bonnet C."/>
            <person name="Boukhgalter B."/>
            <person name="Bourzgui I."/>
            <person name="Brown A."/>
            <person name="Cahill P."/>
            <person name="Channer S."/>
            <person name="Cheshatsang Y."/>
            <person name="Chuda L."/>
            <person name="Citroen M."/>
            <person name="Collymore A."/>
            <person name="Cooke P."/>
            <person name="Costello M."/>
            <person name="D'Aco K."/>
            <person name="Daza R."/>
            <person name="De Haan G."/>
            <person name="DeGray S."/>
            <person name="DeMaso C."/>
            <person name="Dhargay N."/>
            <person name="Dooley K."/>
            <person name="Dooley E."/>
            <person name="Doricent M."/>
            <person name="Dorje P."/>
            <person name="Dorjee K."/>
            <person name="Dupes A."/>
            <person name="Elong R."/>
            <person name="Falk J."/>
            <person name="Farina A."/>
            <person name="Faro S."/>
            <person name="Ferguson D."/>
            <person name="Fisher S."/>
            <person name="Foley C.D."/>
            <person name="Franke A."/>
            <person name="Friedrich D."/>
            <person name="Gadbois L."/>
            <person name="Gearin G."/>
            <person name="Gearin C.R."/>
            <person name="Giannoukos G."/>
            <person name="Goode T."/>
            <person name="Graham J."/>
            <person name="Grandbois E."/>
            <person name="Grewal S."/>
            <person name="Gyaltsen K."/>
            <person name="Hafez N."/>
            <person name="Hagos B."/>
            <person name="Hall J."/>
            <person name="Henson C."/>
            <person name="Hollinger A."/>
            <person name="Honan T."/>
            <person name="Huard M.D."/>
            <person name="Hughes L."/>
            <person name="Hurhula B."/>
            <person name="Husby M.E."/>
            <person name="Kamat A."/>
            <person name="Kanga B."/>
            <person name="Kashin S."/>
            <person name="Khazanovich D."/>
            <person name="Kisner P."/>
            <person name="Lance K."/>
            <person name="Lara M."/>
            <person name="Lee W."/>
            <person name="Lennon N."/>
            <person name="Letendre F."/>
            <person name="LeVine R."/>
            <person name="Lipovsky A."/>
            <person name="Liu X."/>
            <person name="Liu J."/>
            <person name="Liu S."/>
            <person name="Lokyitsang T."/>
            <person name="Lokyitsang Y."/>
            <person name="Lubonja R."/>
            <person name="Lui A."/>
            <person name="MacDonald P."/>
            <person name="Magnisalis V."/>
            <person name="Maru K."/>
            <person name="Matthews C."/>
            <person name="McCusker W."/>
            <person name="McDonough S."/>
            <person name="Mehta T."/>
            <person name="Meldrim J."/>
            <person name="Meneus L."/>
            <person name="Mihai O."/>
            <person name="Mihalev A."/>
            <person name="Mihova T."/>
            <person name="Mittelman R."/>
            <person name="Mlenga V."/>
            <person name="Montmayeur A."/>
            <person name="Mulrain L."/>
            <person name="Navidi A."/>
            <person name="Naylor J."/>
            <person name="Negash T."/>
            <person name="Nguyen T."/>
            <person name="Nguyen N."/>
            <person name="Nicol R."/>
            <person name="Norbu C."/>
            <person name="Norbu N."/>
            <person name="Novod N."/>
            <person name="O'Neill B."/>
            <person name="Osman S."/>
            <person name="Markiewicz E."/>
            <person name="Oyono O.L."/>
            <person name="Patti C."/>
            <person name="Phunkhang P."/>
            <person name="Pierre F."/>
            <person name="Priest M."/>
            <person name="Raghuraman S."/>
            <person name="Rege F."/>
            <person name="Reyes R."/>
            <person name="Rise C."/>
            <person name="Rogov P."/>
            <person name="Ross K."/>
            <person name="Ryan E."/>
            <person name="Settipalli S."/>
            <person name="Shea T."/>
            <person name="Sherpa N."/>
            <person name="Shi L."/>
            <person name="Shih D."/>
            <person name="Sparrow T."/>
            <person name="Spaulding J."/>
            <person name="Stalker J."/>
            <person name="Stange-Thomann N."/>
            <person name="Stavropoulos S."/>
            <person name="Stone C."/>
            <person name="Strader C."/>
            <person name="Tesfaye S."/>
            <person name="Thomson T."/>
            <person name="Thoulutsang Y."/>
            <person name="Thoulutsang D."/>
            <person name="Topham K."/>
            <person name="Topping I."/>
            <person name="Tsamla T."/>
            <person name="Vassiliev H."/>
            <person name="Vo A."/>
            <person name="Wangchuk T."/>
            <person name="Wangdi T."/>
            <person name="Weiand M."/>
            <person name="Wilkinson J."/>
            <person name="Wilson A."/>
            <person name="Yadav S."/>
            <person name="Young G."/>
            <person name="Yu Q."/>
            <person name="Zembek L."/>
            <person name="Zhong D."/>
            <person name="Zimmer A."/>
            <person name="Zwirko Z."/>
            <person name="Jaffe D.B."/>
            <person name="Alvarez P."/>
            <person name="Brockman W."/>
            <person name="Butler J."/>
            <person name="Chin C."/>
            <person name="Gnerre S."/>
            <person name="Grabherr M."/>
            <person name="Kleber M."/>
            <person name="Mauceli E."/>
            <person name="MacCallum I."/>
        </authorList>
    </citation>
    <scope>NUCLEOTIDE SEQUENCE [LARGE SCALE GENOMIC DNA]</scope>
    <source>
        <strain evidence="4">Tucson 14024-0371.13</strain>
    </source>
</reference>
<feature type="transmembrane region" description="Helical" evidence="1">
    <location>
        <begin position="50"/>
        <end position="77"/>
    </location>
</feature>
<keyword evidence="1" id="KW-0472">Membrane</keyword>
<evidence type="ECO:0000256" key="2">
    <source>
        <dbReference type="SAM" id="SignalP"/>
    </source>
</evidence>
<feature type="signal peptide" evidence="2">
    <location>
        <begin position="1"/>
        <end position="21"/>
    </location>
</feature>
<feature type="chain" id="PRO_5006154887" evidence="2">
    <location>
        <begin position="22"/>
        <end position="132"/>
    </location>
</feature>
<keyword evidence="4" id="KW-1185">Reference proteome</keyword>
<protein>
    <submittedName>
        <fullName evidence="3">Uncharacterized protein</fullName>
    </submittedName>
</protein>
<keyword evidence="2" id="KW-0732">Signal</keyword>
<organism evidence="3 4">
    <name type="scientific">Drosophila ananassae</name>
    <name type="common">Fruit fly</name>
    <dbReference type="NCBI Taxonomy" id="7217"/>
    <lineage>
        <taxon>Eukaryota</taxon>
        <taxon>Metazoa</taxon>
        <taxon>Ecdysozoa</taxon>
        <taxon>Arthropoda</taxon>
        <taxon>Hexapoda</taxon>
        <taxon>Insecta</taxon>
        <taxon>Pterygota</taxon>
        <taxon>Neoptera</taxon>
        <taxon>Endopterygota</taxon>
        <taxon>Diptera</taxon>
        <taxon>Brachycera</taxon>
        <taxon>Muscomorpha</taxon>
        <taxon>Ephydroidea</taxon>
        <taxon>Drosophilidae</taxon>
        <taxon>Drosophila</taxon>
        <taxon>Sophophora</taxon>
    </lineage>
</organism>
<dbReference type="EMBL" id="CH902619">
    <property type="protein sequence ID" value="KPU75683.1"/>
    <property type="molecule type" value="Genomic_DNA"/>
</dbReference>
<sequence>MSAYSLSLWVVFQQTLSLAVATSHSMETLMQKVLDVYRGNGSLSEADVSMVSHILCPLLLFFIWTISICMMICTCLYCNCVKSKELKTYDSSSFELQEVHVLDPSVYHVKDCACLGCLHRQLANEIEIKSEK</sequence>
<dbReference type="Proteomes" id="UP000007801">
    <property type="component" value="Unassembled WGS sequence"/>
</dbReference>
<dbReference type="AlphaFoldDB" id="A0A0P8ZLL0"/>
<evidence type="ECO:0000313" key="3">
    <source>
        <dbReference type="EMBL" id="KPU75683.1"/>
    </source>
</evidence>
<keyword evidence="1" id="KW-1133">Transmembrane helix</keyword>
<dbReference type="GeneID" id="26515069"/>
<keyword evidence="1" id="KW-0812">Transmembrane</keyword>
<dbReference type="OrthoDB" id="7840543at2759"/>
<dbReference type="KEGG" id="dan:26515069"/>
<dbReference type="InParanoid" id="A0A0P8ZLL0"/>
<gene>
    <name evidence="3" type="primary">Dana\GF27660</name>
    <name evidence="3" type="ORF">GF27660</name>
</gene>
<evidence type="ECO:0000313" key="4">
    <source>
        <dbReference type="Proteomes" id="UP000007801"/>
    </source>
</evidence>
<proteinExistence type="predicted"/>
<evidence type="ECO:0000256" key="1">
    <source>
        <dbReference type="SAM" id="Phobius"/>
    </source>
</evidence>
<accession>A0A0P8ZLL0</accession>
<name>A0A0P8ZLL0_DROAN</name>